<proteinExistence type="predicted"/>
<gene>
    <name evidence="2" type="ORF">ENV88_02195</name>
</gene>
<keyword evidence="1" id="KW-0812">Transmembrane</keyword>
<dbReference type="Gene3D" id="3.90.20.10">
    <property type="match status" value="1"/>
</dbReference>
<comment type="caution">
    <text evidence="2">The sequence shown here is derived from an EMBL/GenBank/DDBJ whole genome shotgun (WGS) entry which is preliminary data.</text>
</comment>
<sequence length="207" mass="24701">MEELAEVLDVLSAVGSLGGLFSIISLAYWFGRKFAQIDERFRQVEERFKMIDERFKQIDARFEQVDNKFERLEASLKAYIDEKLNSLGRSVKSVNEFMVDFLSYEGVLRREAGELLKREISRVLSGNPITDVLTEEERRRLKELIEKDELTLEEADELYKIADKLVEKYGHKYTEVWKLLWYSRFWIGYNLRRQKEREKEEKKPEPS</sequence>
<dbReference type="AlphaFoldDB" id="A0A7C3SN82"/>
<evidence type="ECO:0008006" key="3">
    <source>
        <dbReference type="Google" id="ProtNLM"/>
    </source>
</evidence>
<reference evidence="2" key="1">
    <citation type="journal article" date="2020" name="mSystems">
        <title>Genome- and Community-Level Interaction Insights into Carbon Utilization and Element Cycling Functions of Hydrothermarchaeota in Hydrothermal Sediment.</title>
        <authorList>
            <person name="Zhou Z."/>
            <person name="Liu Y."/>
            <person name="Xu W."/>
            <person name="Pan J."/>
            <person name="Luo Z.H."/>
            <person name="Li M."/>
        </authorList>
    </citation>
    <scope>NUCLEOTIDE SEQUENCE [LARGE SCALE GENOMIC DNA]</scope>
    <source>
        <strain evidence="2">SpSt-8</strain>
    </source>
</reference>
<protein>
    <recommendedName>
        <fullName evidence="3">PaREP5ab</fullName>
    </recommendedName>
</protein>
<keyword evidence="1" id="KW-1133">Transmembrane helix</keyword>
<name>A0A7C3SN82_THEPE</name>
<accession>A0A7C3SN82</accession>
<organism evidence="2">
    <name type="scientific">Thermofilum pendens</name>
    <dbReference type="NCBI Taxonomy" id="2269"/>
    <lineage>
        <taxon>Archaea</taxon>
        <taxon>Thermoproteota</taxon>
        <taxon>Thermoprotei</taxon>
        <taxon>Thermofilales</taxon>
        <taxon>Thermofilaceae</taxon>
        <taxon>Thermofilum</taxon>
    </lineage>
</organism>
<dbReference type="EMBL" id="DTIB01000049">
    <property type="protein sequence ID" value="HGB24857.1"/>
    <property type="molecule type" value="Genomic_DNA"/>
</dbReference>
<evidence type="ECO:0000256" key="1">
    <source>
        <dbReference type="SAM" id="Phobius"/>
    </source>
</evidence>
<evidence type="ECO:0000313" key="2">
    <source>
        <dbReference type="EMBL" id="HGB24857.1"/>
    </source>
</evidence>
<keyword evidence="1" id="KW-0472">Membrane</keyword>
<feature type="transmembrane region" description="Helical" evidence="1">
    <location>
        <begin position="12"/>
        <end position="31"/>
    </location>
</feature>